<sequence length="262" mass="29872">MDNEFFVDSRDYLYQPFSHEGFSGQLLLATPVEEGLAPLIVKQEQPCSACCEFVYSRLAKEMQIPVPQAFLVKKSARKESWPFKTPYVVGITYLEGLHPFTTEDLQNSINMAFEYACHYALAVMFEQIDAVQIAATPDGNLVGFDFTDCFRLSDLTEAILKKQDTLLIHFLKMLLNAFKQDDFSSSARLGAEVVAKHLGVPQIPAVYPFYLEPMKRFCRIGNEQIKEILEALDEVYPVAISVYFEEYLAELKLKISKYLETI</sequence>
<dbReference type="RefSeq" id="WP_009259792.1">
    <property type="nucleotide sequence ID" value="NZ_QSVQ01000002.1"/>
</dbReference>
<evidence type="ECO:0000313" key="2">
    <source>
        <dbReference type="Proteomes" id="UP000261055"/>
    </source>
</evidence>
<gene>
    <name evidence="1" type="ORF">DXB12_02995</name>
</gene>
<dbReference type="EMBL" id="QSVQ01000002">
    <property type="protein sequence ID" value="RGO54081.1"/>
    <property type="molecule type" value="Genomic_DNA"/>
</dbReference>
<reference evidence="1 2" key="1">
    <citation type="submission" date="2018-08" db="EMBL/GenBank/DDBJ databases">
        <title>A genome reference for cultivated species of the human gut microbiota.</title>
        <authorList>
            <person name="Zou Y."/>
            <person name="Xue W."/>
            <person name="Luo G."/>
        </authorList>
    </citation>
    <scope>NUCLEOTIDE SEQUENCE [LARGE SCALE GENOMIC DNA]</scope>
    <source>
        <strain evidence="1 2">OM02-12</strain>
    </source>
</reference>
<proteinExistence type="predicted"/>
<dbReference type="Proteomes" id="UP000261055">
    <property type="component" value="Unassembled WGS sequence"/>
</dbReference>
<comment type="caution">
    <text evidence="1">The sequence shown here is derived from an EMBL/GenBank/DDBJ whole genome shotgun (WGS) entry which is preliminary data.</text>
</comment>
<name>A0A3E5GVR5_9FIRM</name>
<organism evidence="1 2">
    <name type="scientific">Dorea formicigenerans</name>
    <dbReference type="NCBI Taxonomy" id="39486"/>
    <lineage>
        <taxon>Bacteria</taxon>
        <taxon>Bacillati</taxon>
        <taxon>Bacillota</taxon>
        <taxon>Clostridia</taxon>
        <taxon>Lachnospirales</taxon>
        <taxon>Lachnospiraceae</taxon>
        <taxon>Dorea</taxon>
    </lineage>
</organism>
<keyword evidence="2" id="KW-1185">Reference proteome</keyword>
<dbReference type="AlphaFoldDB" id="A0A3E5GVR5"/>
<protein>
    <submittedName>
        <fullName evidence="1">Uncharacterized protein</fullName>
    </submittedName>
</protein>
<evidence type="ECO:0000313" key="1">
    <source>
        <dbReference type="EMBL" id="RGO54081.1"/>
    </source>
</evidence>
<accession>A0A3E5GVR5</accession>